<evidence type="ECO:0000256" key="1">
    <source>
        <dbReference type="ARBA" id="ARBA00001805"/>
    </source>
</evidence>
<dbReference type="GO" id="GO:0004311">
    <property type="term" value="F:geranylgeranyl diphosphate synthase activity"/>
    <property type="evidence" value="ECO:0007669"/>
    <property type="project" value="InterPro"/>
</dbReference>
<evidence type="ECO:0000313" key="9">
    <source>
        <dbReference type="RefSeq" id="XP_004516319.1"/>
    </source>
</evidence>
<dbReference type="PROSITE" id="PS01044">
    <property type="entry name" value="SQUALEN_PHYTOEN_SYN_1"/>
    <property type="match status" value="1"/>
</dbReference>
<proteinExistence type="inferred from homology"/>
<dbReference type="GO" id="GO:0009536">
    <property type="term" value="C:plastid"/>
    <property type="evidence" value="ECO:0007669"/>
    <property type="project" value="UniProtKB-ARBA"/>
</dbReference>
<dbReference type="GeneID" id="101489077"/>
<keyword evidence="5" id="KW-0808">Transferase</keyword>
<comment type="catalytic activity">
    <reaction evidence="1">
        <text>2 (2E,6E,10E)-geranylgeranyl diphosphate = 15-cis-phytoene + 2 diphosphate</text>
        <dbReference type="Rhea" id="RHEA:34475"/>
        <dbReference type="ChEBI" id="CHEBI:27787"/>
        <dbReference type="ChEBI" id="CHEBI:33019"/>
        <dbReference type="ChEBI" id="CHEBI:58756"/>
        <dbReference type="EC" id="2.5.1.32"/>
    </reaction>
</comment>
<keyword evidence="6" id="KW-0125">Carotenoid biosynthesis</keyword>
<comment type="similarity">
    <text evidence="3">Belongs to the phytoene/squalene synthase family.</text>
</comment>
<evidence type="ECO:0000256" key="6">
    <source>
        <dbReference type="ARBA" id="ARBA00022746"/>
    </source>
</evidence>
<comment type="pathway">
    <text evidence="2">Carotenoid biosynthesis; phytoene biosynthesis; all-trans-phytoene from geranylgeranyl diphosphate: step 1/1.</text>
</comment>
<dbReference type="SUPFAM" id="SSF48576">
    <property type="entry name" value="Terpenoid synthases"/>
    <property type="match status" value="1"/>
</dbReference>
<dbReference type="InterPro" id="IPR044843">
    <property type="entry name" value="Trans_IPPS_bact-type"/>
</dbReference>
<dbReference type="Pfam" id="PF00494">
    <property type="entry name" value="SQS_PSY"/>
    <property type="match status" value="1"/>
</dbReference>
<keyword evidence="7" id="KW-0414">Isoprene biosynthesis</keyword>
<dbReference type="CDD" id="cd00683">
    <property type="entry name" value="Trans_IPPS_HH"/>
    <property type="match status" value="1"/>
</dbReference>
<dbReference type="RefSeq" id="XP_004516319.1">
    <property type="nucleotide sequence ID" value="XM_004516262.3"/>
</dbReference>
<dbReference type="SFLD" id="SFLDG01212">
    <property type="entry name" value="Phytoene_synthase_like"/>
    <property type="match status" value="1"/>
</dbReference>
<evidence type="ECO:0000256" key="5">
    <source>
        <dbReference type="ARBA" id="ARBA00022679"/>
    </source>
</evidence>
<dbReference type="GO" id="GO:0051996">
    <property type="term" value="F:squalene synthase [NAD(P)H] activity"/>
    <property type="evidence" value="ECO:0007669"/>
    <property type="project" value="InterPro"/>
</dbReference>
<dbReference type="GO" id="GO:0016117">
    <property type="term" value="P:carotenoid biosynthetic process"/>
    <property type="evidence" value="ECO:0007669"/>
    <property type="project" value="UniProtKB-KW"/>
</dbReference>
<name>A0A1S2Z7B3_CICAR</name>
<keyword evidence="8" id="KW-1185">Reference proteome</keyword>
<protein>
    <recommendedName>
        <fullName evidence="4">15-cis-phytoene synthase</fullName>
        <ecNumber evidence="4">2.5.1.32</ecNumber>
    </recommendedName>
</protein>
<sequence>MSGVLLWVNCGPKENAISLVGFARKDVRIQKRFRLCSGISFASFSSAVVEPSRSSEERVYEVVLKQAALLKEQRKDRKKGLDFDKPIEGDFTNGDLLSSAYDRCGDVCAEYAKTFYLGTQLMTQERRKAIWAIYVWCRRTDELVDGPNASHITPKALDRWEQRLTDVFEGRPYDMYDAALSDSVSKYHVDIQPFKDMIEGMRLDLRKSRYNNFDELYLYCYYVAGTVGLMSVPVMGIAPESKASTESVYNAALALGIANQLTNILRDVGEDARRGRVYLPQDELSQAGLSDDDIFRGKVTDKWRNFMKGQIKRARMFFDEAEKGVSELNSASRWPVWASLLLYRQILDSIEANDYNNFTKRAYVGKAKKLLSLPVAYGRAFLGPQKLTKMITR</sequence>
<organism evidence="8 9">
    <name type="scientific">Cicer arietinum</name>
    <name type="common">Chickpea</name>
    <name type="synonym">Garbanzo</name>
    <dbReference type="NCBI Taxonomy" id="3827"/>
    <lineage>
        <taxon>Eukaryota</taxon>
        <taxon>Viridiplantae</taxon>
        <taxon>Streptophyta</taxon>
        <taxon>Embryophyta</taxon>
        <taxon>Tracheophyta</taxon>
        <taxon>Spermatophyta</taxon>
        <taxon>Magnoliopsida</taxon>
        <taxon>eudicotyledons</taxon>
        <taxon>Gunneridae</taxon>
        <taxon>Pentapetalae</taxon>
        <taxon>rosids</taxon>
        <taxon>fabids</taxon>
        <taxon>Fabales</taxon>
        <taxon>Fabaceae</taxon>
        <taxon>Papilionoideae</taxon>
        <taxon>50 kb inversion clade</taxon>
        <taxon>NPAAA clade</taxon>
        <taxon>Hologalegina</taxon>
        <taxon>IRL clade</taxon>
        <taxon>Cicereae</taxon>
        <taxon>Cicer</taxon>
    </lineage>
</organism>
<dbReference type="InterPro" id="IPR008949">
    <property type="entry name" value="Isoprenoid_synthase_dom_sf"/>
</dbReference>
<dbReference type="EC" id="2.5.1.32" evidence="4"/>
<dbReference type="InterPro" id="IPR002060">
    <property type="entry name" value="Squ/phyt_synthse"/>
</dbReference>
<dbReference type="eggNOG" id="KOG1459">
    <property type="taxonomic scope" value="Eukaryota"/>
</dbReference>
<accession>A0A1S2Z7B3</accession>
<dbReference type="KEGG" id="cam:101489077"/>
<dbReference type="InterPro" id="IPR033904">
    <property type="entry name" value="Trans_IPPS_HH"/>
</dbReference>
<dbReference type="PANTHER" id="PTHR31480">
    <property type="entry name" value="BIFUNCTIONAL LYCOPENE CYCLASE/PHYTOENE SYNTHASE"/>
    <property type="match status" value="1"/>
</dbReference>
<dbReference type="GO" id="GO:0046905">
    <property type="term" value="F:15-cis-phytoene synthase activity"/>
    <property type="evidence" value="ECO:0007669"/>
    <property type="project" value="UniProtKB-EC"/>
</dbReference>
<dbReference type="Proteomes" id="UP000087171">
    <property type="component" value="Unplaced"/>
</dbReference>
<dbReference type="InterPro" id="IPR019845">
    <property type="entry name" value="Squalene/phytoene_synthase_CS"/>
</dbReference>
<gene>
    <name evidence="9" type="primary">LOC101489077</name>
</gene>
<dbReference type="SFLD" id="SFLDS00005">
    <property type="entry name" value="Isoprenoid_Synthase_Type_I"/>
    <property type="match status" value="1"/>
</dbReference>
<dbReference type="SFLD" id="SFLDG01018">
    <property type="entry name" value="Squalene/Phytoene_Synthase_Lik"/>
    <property type="match status" value="1"/>
</dbReference>
<dbReference type="STRING" id="3827.A0A1S2Z7B3"/>
<dbReference type="PROSITE" id="PS01045">
    <property type="entry name" value="SQUALEN_PHYTOEN_SYN_2"/>
    <property type="match status" value="1"/>
</dbReference>
<dbReference type="FunFam" id="1.10.600.10:FF:000004">
    <property type="entry name" value="Phytoene synthase chloroplastic"/>
    <property type="match status" value="1"/>
</dbReference>
<evidence type="ECO:0000256" key="7">
    <source>
        <dbReference type="ARBA" id="ARBA00023229"/>
    </source>
</evidence>
<dbReference type="AlphaFoldDB" id="A0A1S2Z7B3"/>
<reference evidence="9" key="1">
    <citation type="submission" date="2025-08" db="UniProtKB">
        <authorList>
            <consortium name="RefSeq"/>
        </authorList>
    </citation>
    <scope>IDENTIFICATION</scope>
    <source>
        <tissue evidence="9">Etiolated seedlings</tissue>
    </source>
</reference>
<dbReference type="Gene3D" id="1.10.600.10">
    <property type="entry name" value="Farnesyl Diphosphate Synthase"/>
    <property type="match status" value="1"/>
</dbReference>
<evidence type="ECO:0000256" key="3">
    <source>
        <dbReference type="ARBA" id="ARBA00006251"/>
    </source>
</evidence>
<evidence type="ECO:0000313" key="8">
    <source>
        <dbReference type="Proteomes" id="UP000087171"/>
    </source>
</evidence>
<evidence type="ECO:0000256" key="2">
    <source>
        <dbReference type="ARBA" id="ARBA00005172"/>
    </source>
</evidence>
<dbReference type="PaxDb" id="3827-XP_004516318.1"/>
<evidence type="ECO:0000256" key="4">
    <source>
        <dbReference type="ARBA" id="ARBA00012396"/>
    </source>
</evidence>
<dbReference type="OrthoDB" id="6600518at2759"/>